<dbReference type="EMBL" id="KI894025">
    <property type="protein sequence ID" value="OCF22422.1"/>
    <property type="molecule type" value="Genomic_DNA"/>
</dbReference>
<dbReference type="OrthoDB" id="10534050at2759"/>
<gene>
    <name evidence="1" type="ORF">I302_08070</name>
    <name evidence="2" type="ORF">I302_108929</name>
</gene>
<keyword evidence="3" id="KW-1185">Reference proteome</keyword>
<reference evidence="1" key="1">
    <citation type="submission" date="2013-07" db="EMBL/GenBank/DDBJ databases">
        <title>The Genome Sequence of Cryptococcus bestiolae CBS10118.</title>
        <authorList>
            <consortium name="The Broad Institute Genome Sequencing Platform"/>
            <person name="Cuomo C."/>
            <person name="Litvintseva A."/>
            <person name="Chen Y."/>
            <person name="Heitman J."/>
            <person name="Sun S."/>
            <person name="Springer D."/>
            <person name="Dromer F."/>
            <person name="Young S.K."/>
            <person name="Zeng Q."/>
            <person name="Gargeya S."/>
            <person name="Fitzgerald M."/>
            <person name="Abouelleil A."/>
            <person name="Alvarado L."/>
            <person name="Berlin A.M."/>
            <person name="Chapman S.B."/>
            <person name="Dewar J."/>
            <person name="Goldberg J."/>
            <person name="Griggs A."/>
            <person name="Gujja S."/>
            <person name="Hansen M."/>
            <person name="Howarth C."/>
            <person name="Imamovic A."/>
            <person name="Larimer J."/>
            <person name="McCowan C."/>
            <person name="Murphy C."/>
            <person name="Pearson M."/>
            <person name="Priest M."/>
            <person name="Roberts A."/>
            <person name="Saif S."/>
            <person name="Shea T."/>
            <person name="Sykes S."/>
            <person name="Wortman J."/>
            <person name="Nusbaum C."/>
            <person name="Birren B."/>
        </authorList>
    </citation>
    <scope>NUCLEOTIDE SEQUENCE [LARGE SCALE GENOMIC DNA]</scope>
    <source>
        <strain evidence="1">CBS 10118</strain>
    </source>
</reference>
<dbReference type="VEuPathDB" id="FungiDB:I302_08070"/>
<evidence type="ECO:0000313" key="3">
    <source>
        <dbReference type="Proteomes" id="UP000092730"/>
    </source>
</evidence>
<reference evidence="1" key="3">
    <citation type="submission" date="2014-01" db="EMBL/GenBank/DDBJ databases">
        <title>Evolution of pathogenesis and genome organization in the Tremellales.</title>
        <authorList>
            <person name="Cuomo C."/>
            <person name="Litvintseva A."/>
            <person name="Heitman J."/>
            <person name="Chen Y."/>
            <person name="Sun S."/>
            <person name="Springer D."/>
            <person name="Dromer F."/>
            <person name="Young S."/>
            <person name="Zeng Q."/>
            <person name="Chapman S."/>
            <person name="Gujja S."/>
            <person name="Saif S."/>
            <person name="Birren B."/>
        </authorList>
    </citation>
    <scope>NUCLEOTIDE SEQUENCE</scope>
    <source>
        <strain evidence="1">CBS 10118</strain>
    </source>
</reference>
<evidence type="ECO:0000313" key="2">
    <source>
        <dbReference type="EMBL" id="WVW86874.1"/>
    </source>
</evidence>
<dbReference type="AlphaFoldDB" id="A0A1B9FUH6"/>
<reference evidence="2" key="4">
    <citation type="submission" date="2024-02" db="EMBL/GenBank/DDBJ databases">
        <title>Comparative genomics of Cryptococcus and Kwoniella reveals pathogenesis evolution and contrasting modes of karyotype evolution via chromosome fusion or intercentromeric recombination.</title>
        <authorList>
            <person name="Coelho M.A."/>
            <person name="David-Palma M."/>
            <person name="Shea T."/>
            <person name="Bowers K."/>
            <person name="McGinley-Smith S."/>
            <person name="Mohammad A.W."/>
            <person name="Gnirke A."/>
            <person name="Yurkov A.M."/>
            <person name="Nowrousian M."/>
            <person name="Sun S."/>
            <person name="Cuomo C.A."/>
            <person name="Heitman J."/>
        </authorList>
    </citation>
    <scope>NUCLEOTIDE SEQUENCE</scope>
    <source>
        <strain evidence="2">CBS 10118</strain>
    </source>
</reference>
<evidence type="ECO:0000313" key="1">
    <source>
        <dbReference type="EMBL" id="OCF22422.1"/>
    </source>
</evidence>
<dbReference type="GeneID" id="30212469"/>
<reference evidence="2" key="2">
    <citation type="submission" date="2013-07" db="EMBL/GenBank/DDBJ databases">
        <authorList>
            <consortium name="The Broad Institute Genome Sequencing Platform"/>
            <person name="Cuomo C."/>
            <person name="Litvintseva A."/>
            <person name="Chen Y."/>
            <person name="Heitman J."/>
            <person name="Sun S."/>
            <person name="Springer D."/>
            <person name="Dromer F."/>
            <person name="Young S.K."/>
            <person name="Zeng Q."/>
            <person name="Gargeya S."/>
            <person name="Fitzgerald M."/>
            <person name="Abouelleil A."/>
            <person name="Alvarado L."/>
            <person name="Berlin A.M."/>
            <person name="Chapman S.B."/>
            <person name="Dewar J."/>
            <person name="Goldberg J."/>
            <person name="Griggs A."/>
            <person name="Gujja S."/>
            <person name="Hansen M."/>
            <person name="Howarth C."/>
            <person name="Imamovic A."/>
            <person name="Larimer J."/>
            <person name="McCowan C."/>
            <person name="Murphy C."/>
            <person name="Pearson M."/>
            <person name="Priest M."/>
            <person name="Roberts A."/>
            <person name="Saif S."/>
            <person name="Shea T."/>
            <person name="Sykes S."/>
            <person name="Wortman J."/>
            <person name="Nusbaum C."/>
            <person name="Birren B."/>
        </authorList>
    </citation>
    <scope>NUCLEOTIDE SEQUENCE</scope>
    <source>
        <strain evidence="2">CBS 10118</strain>
    </source>
</reference>
<accession>A0A1B9FUH6</accession>
<dbReference type="RefSeq" id="XP_019043492.1">
    <property type="nucleotide sequence ID" value="XM_019194656.1"/>
</dbReference>
<name>A0A1B9FUH6_9TREE</name>
<proteinExistence type="predicted"/>
<dbReference type="Proteomes" id="UP000092730">
    <property type="component" value="Chromosome 8"/>
</dbReference>
<dbReference type="KEGG" id="kbi:30212469"/>
<protein>
    <submittedName>
        <fullName evidence="1">Uncharacterized protein</fullName>
    </submittedName>
</protein>
<sequence length="384" mass="44242">MPQAEDDLVVAESISTDRLGLTNRSRLQPRPSRFNSTSITHMLSLYTSSYHAGDMEPPTDSTIIPLDDDQHLKSTFNCEQKFSLCPWATHTRVIQAEERRIHGEALRIGADFWGRRANDRQEKTVTENTLDYIHQAEQHLGSFFGRCDPRDGSGYTESIPVSFDLVAHQCFSLSSLSEEVTFRLKENDLFARFRNIEFTVKSKVPDSLFQSFKDDLQPLEGVSQGDGQRHYRVRDIPVQARRGHGPELTFQTSWMDHLFEIEWDIDSPQTQVLSLYDAETSKEALRTVLQGDRSSLIGVSKVDVEADSIVRVRQRLIRQMALEEPRQELARQRNLREQAISTAMEDTRPRNTLRLIDQQRAWIRQAEANFQTRVERLSTDETCQ</sequence>
<organism evidence="1">
    <name type="scientific">Kwoniella bestiolae CBS 10118</name>
    <dbReference type="NCBI Taxonomy" id="1296100"/>
    <lineage>
        <taxon>Eukaryota</taxon>
        <taxon>Fungi</taxon>
        <taxon>Dikarya</taxon>
        <taxon>Basidiomycota</taxon>
        <taxon>Agaricomycotina</taxon>
        <taxon>Tremellomycetes</taxon>
        <taxon>Tremellales</taxon>
        <taxon>Cryptococcaceae</taxon>
        <taxon>Kwoniella</taxon>
    </lineage>
</organism>
<dbReference type="EMBL" id="CP144548">
    <property type="protein sequence ID" value="WVW86874.1"/>
    <property type="molecule type" value="Genomic_DNA"/>
</dbReference>